<evidence type="ECO:0000313" key="3">
    <source>
        <dbReference type="Proteomes" id="UP000694892"/>
    </source>
</evidence>
<dbReference type="EMBL" id="CM004473">
    <property type="protein sequence ID" value="OCT83366.1"/>
    <property type="molecule type" value="Genomic_DNA"/>
</dbReference>
<dbReference type="AlphaFoldDB" id="A0A974D389"/>
<name>A0A974D389_XENLA</name>
<reference evidence="3" key="1">
    <citation type="journal article" date="2016" name="Nature">
        <title>Genome evolution in the allotetraploid frog Xenopus laevis.</title>
        <authorList>
            <person name="Session A.M."/>
            <person name="Uno Y."/>
            <person name="Kwon T."/>
            <person name="Chapman J.A."/>
            <person name="Toyoda A."/>
            <person name="Takahashi S."/>
            <person name="Fukui A."/>
            <person name="Hikosaka A."/>
            <person name="Suzuki A."/>
            <person name="Kondo M."/>
            <person name="van Heeringen S.J."/>
            <person name="Quigley I."/>
            <person name="Heinz S."/>
            <person name="Ogino H."/>
            <person name="Ochi H."/>
            <person name="Hellsten U."/>
            <person name="Lyons J.B."/>
            <person name="Simakov O."/>
            <person name="Putnam N."/>
            <person name="Stites J."/>
            <person name="Kuroki Y."/>
            <person name="Tanaka T."/>
            <person name="Michiue T."/>
            <person name="Watanabe M."/>
            <person name="Bogdanovic O."/>
            <person name="Lister R."/>
            <person name="Georgiou G."/>
            <person name="Paranjpe S.S."/>
            <person name="van Kruijsbergen I."/>
            <person name="Shu S."/>
            <person name="Carlson J."/>
            <person name="Kinoshita T."/>
            <person name="Ohta Y."/>
            <person name="Mawaribuchi S."/>
            <person name="Jenkins J."/>
            <person name="Grimwood J."/>
            <person name="Schmutz J."/>
            <person name="Mitros T."/>
            <person name="Mozaffari S.V."/>
            <person name="Suzuki Y."/>
            <person name="Haramoto Y."/>
            <person name="Yamamoto T.S."/>
            <person name="Takagi C."/>
            <person name="Heald R."/>
            <person name="Miller K."/>
            <person name="Haudenschild C."/>
            <person name="Kitzman J."/>
            <person name="Nakayama T."/>
            <person name="Izutsu Y."/>
            <person name="Robert J."/>
            <person name="Fortriede J."/>
            <person name="Burns K."/>
            <person name="Lotay V."/>
            <person name="Karimi K."/>
            <person name="Yasuoka Y."/>
            <person name="Dichmann D.S."/>
            <person name="Flajnik M.F."/>
            <person name="Houston D.W."/>
            <person name="Shendure J."/>
            <person name="DuPasquier L."/>
            <person name="Vize P.D."/>
            <person name="Zorn A.M."/>
            <person name="Ito M."/>
            <person name="Marcotte E.M."/>
            <person name="Wallingford J.B."/>
            <person name="Ito Y."/>
            <person name="Asashima M."/>
            <person name="Ueno N."/>
            <person name="Matsuda Y."/>
            <person name="Veenstra G.J."/>
            <person name="Fujiyama A."/>
            <person name="Harland R.M."/>
            <person name="Taira M."/>
            <person name="Rokhsar D.S."/>
        </authorList>
    </citation>
    <scope>NUCLEOTIDE SEQUENCE [LARGE SCALE GENOMIC DNA]</scope>
    <source>
        <strain evidence="3">J</strain>
    </source>
</reference>
<gene>
    <name evidence="2" type="ORF">XELAEV_18025906mg</name>
</gene>
<evidence type="ECO:0000256" key="1">
    <source>
        <dbReference type="SAM" id="MobiDB-lite"/>
    </source>
</evidence>
<feature type="region of interest" description="Disordered" evidence="1">
    <location>
        <begin position="59"/>
        <end position="82"/>
    </location>
</feature>
<accession>A0A974D389</accession>
<organism evidence="2 3">
    <name type="scientific">Xenopus laevis</name>
    <name type="common">African clawed frog</name>
    <dbReference type="NCBI Taxonomy" id="8355"/>
    <lineage>
        <taxon>Eukaryota</taxon>
        <taxon>Metazoa</taxon>
        <taxon>Chordata</taxon>
        <taxon>Craniata</taxon>
        <taxon>Vertebrata</taxon>
        <taxon>Euteleostomi</taxon>
        <taxon>Amphibia</taxon>
        <taxon>Batrachia</taxon>
        <taxon>Anura</taxon>
        <taxon>Pipoidea</taxon>
        <taxon>Pipidae</taxon>
        <taxon>Xenopodinae</taxon>
        <taxon>Xenopus</taxon>
        <taxon>Xenopus</taxon>
    </lineage>
</organism>
<protein>
    <submittedName>
        <fullName evidence="2">Uncharacterized protein</fullName>
    </submittedName>
</protein>
<sequence length="82" mass="9419">MPIKPFLIILNPIDPSLKVLIFDPQPLKTHNLPGATVRGSRWQFYPDLIIQRARRAQRAKWSPSAMDKLSSVRRSLPPLPKH</sequence>
<proteinExistence type="predicted"/>
<dbReference type="Proteomes" id="UP000694892">
    <property type="component" value="Chromosome 4S"/>
</dbReference>
<evidence type="ECO:0000313" key="2">
    <source>
        <dbReference type="EMBL" id="OCT83366.1"/>
    </source>
</evidence>